<comment type="caution">
    <text evidence="2">The sequence shown here is derived from an EMBL/GenBank/DDBJ whole genome shotgun (WGS) entry which is preliminary data.</text>
</comment>
<dbReference type="EMBL" id="JABSTU010000009">
    <property type="protein sequence ID" value="KAH8022201.1"/>
    <property type="molecule type" value="Genomic_DNA"/>
</dbReference>
<evidence type="ECO:0000256" key="1">
    <source>
        <dbReference type="SAM" id="MobiDB-lite"/>
    </source>
</evidence>
<dbReference type="Proteomes" id="UP000821866">
    <property type="component" value="Chromosome 7"/>
</dbReference>
<reference evidence="2" key="1">
    <citation type="journal article" date="2020" name="Cell">
        <title>Large-Scale Comparative Analyses of Tick Genomes Elucidate Their Genetic Diversity and Vector Capacities.</title>
        <authorList>
            <consortium name="Tick Genome and Microbiome Consortium (TIGMIC)"/>
            <person name="Jia N."/>
            <person name="Wang J."/>
            <person name="Shi W."/>
            <person name="Du L."/>
            <person name="Sun Y."/>
            <person name="Zhan W."/>
            <person name="Jiang J.F."/>
            <person name="Wang Q."/>
            <person name="Zhang B."/>
            <person name="Ji P."/>
            <person name="Bell-Sakyi L."/>
            <person name="Cui X.M."/>
            <person name="Yuan T.T."/>
            <person name="Jiang B.G."/>
            <person name="Yang W.F."/>
            <person name="Lam T.T."/>
            <person name="Chang Q.C."/>
            <person name="Ding S.J."/>
            <person name="Wang X.J."/>
            <person name="Zhu J.G."/>
            <person name="Ruan X.D."/>
            <person name="Zhao L."/>
            <person name="Wei J.T."/>
            <person name="Ye R.Z."/>
            <person name="Que T.C."/>
            <person name="Du C.H."/>
            <person name="Zhou Y.H."/>
            <person name="Cheng J.X."/>
            <person name="Dai P.F."/>
            <person name="Guo W.B."/>
            <person name="Han X.H."/>
            <person name="Huang E.J."/>
            <person name="Li L.F."/>
            <person name="Wei W."/>
            <person name="Gao Y.C."/>
            <person name="Liu J.Z."/>
            <person name="Shao H.Z."/>
            <person name="Wang X."/>
            <person name="Wang C.C."/>
            <person name="Yang T.C."/>
            <person name="Huo Q.B."/>
            <person name="Li W."/>
            <person name="Chen H.Y."/>
            <person name="Chen S.E."/>
            <person name="Zhou L.G."/>
            <person name="Ni X.B."/>
            <person name="Tian J.H."/>
            <person name="Sheng Y."/>
            <person name="Liu T."/>
            <person name="Pan Y.S."/>
            <person name="Xia L.Y."/>
            <person name="Li J."/>
            <person name="Zhao F."/>
            <person name="Cao W.C."/>
        </authorList>
    </citation>
    <scope>NUCLEOTIDE SEQUENCE</scope>
    <source>
        <strain evidence="2">Rmic-2018</strain>
    </source>
</reference>
<accession>A0A9J6DK22</accession>
<keyword evidence="3" id="KW-1185">Reference proteome</keyword>
<evidence type="ECO:0000313" key="2">
    <source>
        <dbReference type="EMBL" id="KAH8022201.1"/>
    </source>
</evidence>
<organism evidence="2 3">
    <name type="scientific">Rhipicephalus microplus</name>
    <name type="common">Cattle tick</name>
    <name type="synonym">Boophilus microplus</name>
    <dbReference type="NCBI Taxonomy" id="6941"/>
    <lineage>
        <taxon>Eukaryota</taxon>
        <taxon>Metazoa</taxon>
        <taxon>Ecdysozoa</taxon>
        <taxon>Arthropoda</taxon>
        <taxon>Chelicerata</taxon>
        <taxon>Arachnida</taxon>
        <taxon>Acari</taxon>
        <taxon>Parasitiformes</taxon>
        <taxon>Ixodida</taxon>
        <taxon>Ixodoidea</taxon>
        <taxon>Ixodidae</taxon>
        <taxon>Rhipicephalinae</taxon>
        <taxon>Rhipicephalus</taxon>
        <taxon>Boophilus</taxon>
    </lineage>
</organism>
<dbReference type="AlphaFoldDB" id="A0A9J6DK22"/>
<protein>
    <submittedName>
        <fullName evidence="2">Uncharacterized protein</fullName>
    </submittedName>
</protein>
<feature type="compositionally biased region" description="Polar residues" evidence="1">
    <location>
        <begin position="232"/>
        <end position="241"/>
    </location>
</feature>
<feature type="compositionally biased region" description="Basic and acidic residues" evidence="1">
    <location>
        <begin position="37"/>
        <end position="54"/>
    </location>
</feature>
<proteinExistence type="predicted"/>
<reference evidence="2" key="2">
    <citation type="submission" date="2021-09" db="EMBL/GenBank/DDBJ databases">
        <authorList>
            <person name="Jia N."/>
            <person name="Wang J."/>
            <person name="Shi W."/>
            <person name="Du L."/>
            <person name="Sun Y."/>
            <person name="Zhan W."/>
            <person name="Jiang J."/>
            <person name="Wang Q."/>
            <person name="Zhang B."/>
            <person name="Ji P."/>
            <person name="Sakyi L.B."/>
            <person name="Cui X."/>
            <person name="Yuan T."/>
            <person name="Jiang B."/>
            <person name="Yang W."/>
            <person name="Lam T.T.-Y."/>
            <person name="Chang Q."/>
            <person name="Ding S."/>
            <person name="Wang X."/>
            <person name="Zhu J."/>
            <person name="Ruan X."/>
            <person name="Zhao L."/>
            <person name="Wei J."/>
            <person name="Que T."/>
            <person name="Du C."/>
            <person name="Cheng J."/>
            <person name="Dai P."/>
            <person name="Han X."/>
            <person name="Huang E."/>
            <person name="Gao Y."/>
            <person name="Liu J."/>
            <person name="Shao H."/>
            <person name="Ye R."/>
            <person name="Li L."/>
            <person name="Wei W."/>
            <person name="Wang X."/>
            <person name="Wang C."/>
            <person name="Huo Q."/>
            <person name="Li W."/>
            <person name="Guo W."/>
            <person name="Chen H."/>
            <person name="Chen S."/>
            <person name="Zhou L."/>
            <person name="Zhou L."/>
            <person name="Ni X."/>
            <person name="Tian J."/>
            <person name="Zhou Y."/>
            <person name="Sheng Y."/>
            <person name="Liu T."/>
            <person name="Pan Y."/>
            <person name="Xia L."/>
            <person name="Li J."/>
            <person name="Zhao F."/>
            <person name="Cao W."/>
        </authorList>
    </citation>
    <scope>NUCLEOTIDE SEQUENCE</scope>
    <source>
        <strain evidence="2">Rmic-2018</strain>
        <tissue evidence="2">Larvae</tissue>
    </source>
</reference>
<sequence length="425" mass="45888">MQGPTSMAEGALVEGDQAPRNKDTDELDLQQRVPSRLVEEHGDDARRQPVHGELESFPLSPQPFNEAALDEGLMLRELLKKGRLKNPTLTEKGAPLQLLEDRRLSELLEVTQSIALHHQMRGAVLPLSPERESHDATRKPAVVVSDSAVMSHLEENARSILGGADGSASSLPADRIAADKDVSPSPDIAQSTLAFSPSQVGTGSVESHLTASTLEGSCQLRACDKVCREPSKLTQSATDVSSGVAATEVTPTSRSREPLPSASLPEPIDASSEGTSDDHILEMPVLELLDKSDLVELSSYIRRARRRRCYGIDVGSCGSESERSLVKMDFSTLPTEASEMVTERRFGYEACNEPTRADTSTTSTSSWYSLDAPSVASRQSSGLLAATSESVGSWTAPRQGLSTSKGMTRERPKVSSLIRFFESRN</sequence>
<gene>
    <name evidence="2" type="ORF">HPB51_023051</name>
</gene>
<evidence type="ECO:0000313" key="3">
    <source>
        <dbReference type="Proteomes" id="UP000821866"/>
    </source>
</evidence>
<feature type="region of interest" description="Disordered" evidence="1">
    <location>
        <begin position="232"/>
        <end position="276"/>
    </location>
</feature>
<feature type="region of interest" description="Disordered" evidence="1">
    <location>
        <begin position="1"/>
        <end position="62"/>
    </location>
</feature>
<name>A0A9J6DK22_RHIMP</name>